<dbReference type="Proteomes" id="UP000754750">
    <property type="component" value="Unassembled WGS sequence"/>
</dbReference>
<dbReference type="PANTHER" id="PTHR43445:SF3">
    <property type="entry name" value="UDP-N-ACETYLMURAMATE--L-ALANINE LIGASE"/>
    <property type="match status" value="1"/>
</dbReference>
<organism evidence="18 19">
    <name type="scientific">Faecalispora sporosphaeroides</name>
    <dbReference type="NCBI Taxonomy" id="1549"/>
    <lineage>
        <taxon>Bacteria</taxon>
        <taxon>Bacillati</taxon>
        <taxon>Bacillota</taxon>
        <taxon>Clostridia</taxon>
        <taxon>Eubacteriales</taxon>
        <taxon>Oscillospiraceae</taxon>
        <taxon>Faecalispora</taxon>
    </lineage>
</organism>
<evidence type="ECO:0000256" key="11">
    <source>
        <dbReference type="ARBA" id="ARBA00023306"/>
    </source>
</evidence>
<keyword evidence="11 14" id="KW-0131">Cell cycle</keyword>
<dbReference type="InterPro" id="IPR005758">
    <property type="entry name" value="UDP-N-AcMur_Ala_ligase_MurC"/>
</dbReference>
<dbReference type="Gene3D" id="3.40.1190.10">
    <property type="entry name" value="Mur-like, catalytic domain"/>
    <property type="match status" value="1"/>
</dbReference>
<dbReference type="SUPFAM" id="SSF53244">
    <property type="entry name" value="MurD-like peptide ligases, peptide-binding domain"/>
    <property type="match status" value="1"/>
</dbReference>
<keyword evidence="9 14" id="KW-0133">Cell shape</keyword>
<feature type="domain" description="Mur ligase N-terminal catalytic" evidence="15">
    <location>
        <begin position="11"/>
        <end position="109"/>
    </location>
</feature>
<evidence type="ECO:0000256" key="10">
    <source>
        <dbReference type="ARBA" id="ARBA00022984"/>
    </source>
</evidence>
<evidence type="ECO:0000256" key="8">
    <source>
        <dbReference type="ARBA" id="ARBA00022840"/>
    </source>
</evidence>
<keyword evidence="7 14" id="KW-0547">Nucleotide-binding</keyword>
<dbReference type="PANTHER" id="PTHR43445">
    <property type="entry name" value="UDP-N-ACETYLMURAMATE--L-ALANINE LIGASE-RELATED"/>
    <property type="match status" value="1"/>
</dbReference>
<sequence length="463" mass="50083">MKQDILDQVKRIHFVGIGGSGMCPLAEILHHEGFELTGSDVNESDTLDRIRSYGIPVSMGHRAENIGDAQLLVYTAAVKHDNPELVAAEERGIPVVERSVMLGIVTCRYKNSIAVSGTHGKTTTTAMITQVCIDGGADPSAIIGGKLPAIGGNGRVGKSQTIICEACEYVDTFLQLTPAISVILNIDADHLDYFGTLENIIKSFHQFSLQTSRLLVINGDDPNCRKAVEGIRNARIITFGMNPDNDYAAGGISDLPQACESFSVYKHGEKLSDVTLSVPGKHNIMNALAAAAVADYLGIDPKTAAESLGRFTGVHRRFEILGKFDGVTVADDFAHHPTELTATLTAASRMGFRAVWALFQPHTYSRTYLLLDDFAKALSIPEHVVLSPILAVRETNTYHIYSRDLAEKVPGSVCLSSFEEMADYAMSHAQPGDLILTLGGGDIYKCANLIVENYQTKDSLLKA</sequence>
<evidence type="ECO:0000259" key="17">
    <source>
        <dbReference type="Pfam" id="PF08245"/>
    </source>
</evidence>
<evidence type="ECO:0000256" key="13">
    <source>
        <dbReference type="ARBA" id="ARBA00047833"/>
    </source>
</evidence>
<dbReference type="Gene3D" id="3.40.50.720">
    <property type="entry name" value="NAD(P)-binding Rossmann-like Domain"/>
    <property type="match status" value="1"/>
</dbReference>
<comment type="subcellular location">
    <subcellularLocation>
        <location evidence="1 14">Cytoplasm</location>
    </subcellularLocation>
</comment>
<evidence type="ECO:0000256" key="12">
    <source>
        <dbReference type="ARBA" id="ARBA00023316"/>
    </source>
</evidence>
<evidence type="ECO:0000256" key="9">
    <source>
        <dbReference type="ARBA" id="ARBA00022960"/>
    </source>
</evidence>
<evidence type="ECO:0000313" key="18">
    <source>
        <dbReference type="EMBL" id="MBE6833808.1"/>
    </source>
</evidence>
<dbReference type="InterPro" id="IPR050061">
    <property type="entry name" value="MurCDEF_pg_biosynth"/>
</dbReference>
<dbReference type="SUPFAM" id="SSF53623">
    <property type="entry name" value="MurD-like peptide ligases, catalytic domain"/>
    <property type="match status" value="1"/>
</dbReference>
<evidence type="ECO:0000313" key="19">
    <source>
        <dbReference type="Proteomes" id="UP000754750"/>
    </source>
</evidence>
<dbReference type="Pfam" id="PF02875">
    <property type="entry name" value="Mur_ligase_C"/>
    <property type="match status" value="1"/>
</dbReference>
<dbReference type="GO" id="GO:0071555">
    <property type="term" value="P:cell wall organization"/>
    <property type="evidence" value="ECO:0007669"/>
    <property type="project" value="UniProtKB-KW"/>
</dbReference>
<keyword evidence="8 14" id="KW-0067">ATP-binding</keyword>
<evidence type="ECO:0000259" key="15">
    <source>
        <dbReference type="Pfam" id="PF01225"/>
    </source>
</evidence>
<dbReference type="GO" id="GO:0005524">
    <property type="term" value="F:ATP binding"/>
    <property type="evidence" value="ECO:0007669"/>
    <property type="project" value="UniProtKB-UniRule"/>
</dbReference>
<dbReference type="GO" id="GO:0008360">
    <property type="term" value="P:regulation of cell shape"/>
    <property type="evidence" value="ECO:0007669"/>
    <property type="project" value="UniProtKB-KW"/>
</dbReference>
<dbReference type="Gene3D" id="3.90.190.20">
    <property type="entry name" value="Mur ligase, C-terminal domain"/>
    <property type="match status" value="1"/>
</dbReference>
<dbReference type="RefSeq" id="WP_020073544.1">
    <property type="nucleotide sequence ID" value="NZ_JBKWRC010000007.1"/>
</dbReference>
<keyword evidence="12 14" id="KW-0961">Cell wall biogenesis/degradation</keyword>
<dbReference type="HAMAP" id="MF_00046">
    <property type="entry name" value="MurC"/>
    <property type="match status" value="1"/>
</dbReference>
<dbReference type="InterPro" id="IPR036565">
    <property type="entry name" value="Mur-like_cat_sf"/>
</dbReference>
<evidence type="ECO:0000256" key="7">
    <source>
        <dbReference type="ARBA" id="ARBA00022741"/>
    </source>
</evidence>
<dbReference type="EMBL" id="SVNY01000004">
    <property type="protein sequence ID" value="MBE6833808.1"/>
    <property type="molecule type" value="Genomic_DNA"/>
</dbReference>
<dbReference type="GO" id="GO:0005737">
    <property type="term" value="C:cytoplasm"/>
    <property type="evidence" value="ECO:0007669"/>
    <property type="project" value="UniProtKB-SubCell"/>
</dbReference>
<comment type="similarity">
    <text evidence="14">Belongs to the MurCDEF family.</text>
</comment>
<comment type="function">
    <text evidence="14">Cell wall formation.</text>
</comment>
<evidence type="ECO:0000256" key="1">
    <source>
        <dbReference type="ARBA" id="ARBA00004496"/>
    </source>
</evidence>
<dbReference type="GO" id="GO:0008763">
    <property type="term" value="F:UDP-N-acetylmuramate-L-alanine ligase activity"/>
    <property type="evidence" value="ECO:0007669"/>
    <property type="project" value="UniProtKB-UniRule"/>
</dbReference>
<protein>
    <recommendedName>
        <fullName evidence="3 14">UDP-N-acetylmuramate--L-alanine ligase</fullName>
        <ecNumber evidence="3 14">6.3.2.8</ecNumber>
    </recommendedName>
    <alternativeName>
        <fullName evidence="14">UDP-N-acetylmuramoyl-L-alanine synthetase</fullName>
    </alternativeName>
</protein>
<comment type="catalytic activity">
    <reaction evidence="13 14">
        <text>UDP-N-acetyl-alpha-D-muramate + L-alanine + ATP = UDP-N-acetyl-alpha-D-muramoyl-L-alanine + ADP + phosphate + H(+)</text>
        <dbReference type="Rhea" id="RHEA:23372"/>
        <dbReference type="ChEBI" id="CHEBI:15378"/>
        <dbReference type="ChEBI" id="CHEBI:30616"/>
        <dbReference type="ChEBI" id="CHEBI:43474"/>
        <dbReference type="ChEBI" id="CHEBI:57972"/>
        <dbReference type="ChEBI" id="CHEBI:70757"/>
        <dbReference type="ChEBI" id="CHEBI:83898"/>
        <dbReference type="ChEBI" id="CHEBI:456216"/>
        <dbReference type="EC" id="6.3.2.8"/>
    </reaction>
</comment>
<dbReference type="InterPro" id="IPR004101">
    <property type="entry name" value="Mur_ligase_C"/>
</dbReference>
<comment type="pathway">
    <text evidence="2 14">Cell wall biogenesis; peptidoglycan biosynthesis.</text>
</comment>
<accession>A0A928KTN5</accession>
<dbReference type="InterPro" id="IPR013221">
    <property type="entry name" value="Mur_ligase_cen"/>
</dbReference>
<keyword evidence="6 14" id="KW-0132">Cell division</keyword>
<name>A0A928KTN5_9FIRM</name>
<dbReference type="EC" id="6.3.2.8" evidence="3 14"/>
<feature type="binding site" evidence="14">
    <location>
        <begin position="117"/>
        <end position="123"/>
    </location>
    <ligand>
        <name>ATP</name>
        <dbReference type="ChEBI" id="CHEBI:30616"/>
    </ligand>
</feature>
<keyword evidence="4 14" id="KW-0963">Cytoplasm</keyword>
<dbReference type="AlphaFoldDB" id="A0A928KTN5"/>
<dbReference type="NCBIfam" id="TIGR01082">
    <property type="entry name" value="murC"/>
    <property type="match status" value="1"/>
</dbReference>
<comment type="caution">
    <text evidence="18">The sequence shown here is derived from an EMBL/GenBank/DDBJ whole genome shotgun (WGS) entry which is preliminary data.</text>
</comment>
<proteinExistence type="inferred from homology"/>
<feature type="domain" description="Mur ligase central" evidence="17">
    <location>
        <begin position="115"/>
        <end position="294"/>
    </location>
</feature>
<dbReference type="Pfam" id="PF01225">
    <property type="entry name" value="Mur_ligase"/>
    <property type="match status" value="1"/>
</dbReference>
<dbReference type="Pfam" id="PF08245">
    <property type="entry name" value="Mur_ligase_M"/>
    <property type="match status" value="1"/>
</dbReference>
<keyword evidence="5 14" id="KW-0436">Ligase</keyword>
<evidence type="ECO:0000256" key="3">
    <source>
        <dbReference type="ARBA" id="ARBA00012211"/>
    </source>
</evidence>
<evidence type="ECO:0000256" key="14">
    <source>
        <dbReference type="HAMAP-Rule" id="MF_00046"/>
    </source>
</evidence>
<gene>
    <name evidence="14 18" type="primary">murC</name>
    <name evidence="18" type="ORF">E7512_09550</name>
</gene>
<reference evidence="18" key="1">
    <citation type="submission" date="2019-04" db="EMBL/GenBank/DDBJ databases">
        <title>Evolution of Biomass-Degrading Anaerobic Consortia Revealed by Metagenomics.</title>
        <authorList>
            <person name="Peng X."/>
        </authorList>
    </citation>
    <scope>NUCLEOTIDE SEQUENCE</scope>
    <source>
        <strain evidence="18">SIG551</strain>
    </source>
</reference>
<dbReference type="SUPFAM" id="SSF51984">
    <property type="entry name" value="MurCD N-terminal domain"/>
    <property type="match status" value="1"/>
</dbReference>
<evidence type="ECO:0000256" key="6">
    <source>
        <dbReference type="ARBA" id="ARBA00022618"/>
    </source>
</evidence>
<dbReference type="InterPro" id="IPR000713">
    <property type="entry name" value="Mur_ligase_N"/>
</dbReference>
<evidence type="ECO:0000256" key="5">
    <source>
        <dbReference type="ARBA" id="ARBA00022598"/>
    </source>
</evidence>
<evidence type="ECO:0000256" key="4">
    <source>
        <dbReference type="ARBA" id="ARBA00022490"/>
    </source>
</evidence>
<evidence type="ECO:0000256" key="2">
    <source>
        <dbReference type="ARBA" id="ARBA00004752"/>
    </source>
</evidence>
<keyword evidence="10 14" id="KW-0573">Peptidoglycan synthesis</keyword>
<dbReference type="GO" id="GO:0051301">
    <property type="term" value="P:cell division"/>
    <property type="evidence" value="ECO:0007669"/>
    <property type="project" value="UniProtKB-KW"/>
</dbReference>
<feature type="domain" description="Mur ligase C-terminal" evidence="16">
    <location>
        <begin position="316"/>
        <end position="440"/>
    </location>
</feature>
<evidence type="ECO:0000259" key="16">
    <source>
        <dbReference type="Pfam" id="PF02875"/>
    </source>
</evidence>
<dbReference type="InterPro" id="IPR036615">
    <property type="entry name" value="Mur_ligase_C_dom_sf"/>
</dbReference>
<dbReference type="GO" id="GO:0009252">
    <property type="term" value="P:peptidoglycan biosynthetic process"/>
    <property type="evidence" value="ECO:0007669"/>
    <property type="project" value="UniProtKB-UniRule"/>
</dbReference>